<dbReference type="AlphaFoldDB" id="A0A8J6I2I5"/>
<evidence type="ECO:0000313" key="5">
    <source>
        <dbReference type="Proteomes" id="UP000657177"/>
    </source>
</evidence>
<evidence type="ECO:0000259" key="1">
    <source>
        <dbReference type="Pfam" id="PF08279"/>
    </source>
</evidence>
<dbReference type="Pfam" id="PF25583">
    <property type="entry name" value="WCX"/>
    <property type="match status" value="1"/>
</dbReference>
<dbReference type="PIRSF" id="PIRSF016838">
    <property type="entry name" value="PafC"/>
    <property type="match status" value="1"/>
</dbReference>
<proteinExistence type="predicted"/>
<comment type="caution">
    <text evidence="4">The sequence shown here is derived from an EMBL/GenBank/DDBJ whole genome shotgun (WGS) entry which is preliminary data.</text>
</comment>
<evidence type="ECO:0000259" key="3">
    <source>
        <dbReference type="Pfam" id="PF25583"/>
    </source>
</evidence>
<reference evidence="4" key="1">
    <citation type="submission" date="2020-06" db="EMBL/GenBank/DDBJ databases">
        <title>Novel chitinolytic bacterium.</title>
        <authorList>
            <person name="Ungkulpasvich U."/>
            <person name="Kosugi A."/>
            <person name="Uke A."/>
        </authorList>
    </citation>
    <scope>NUCLEOTIDE SEQUENCE</scope>
    <source>
        <strain evidence="4">UUS1-1</strain>
    </source>
</reference>
<dbReference type="InterPro" id="IPR057727">
    <property type="entry name" value="WCX_dom"/>
</dbReference>
<dbReference type="Proteomes" id="UP000657177">
    <property type="component" value="Unassembled WGS sequence"/>
</dbReference>
<feature type="domain" description="Helix-turn-helix type 11" evidence="1">
    <location>
        <begin position="8"/>
        <end position="58"/>
    </location>
</feature>
<dbReference type="InterPro" id="IPR026881">
    <property type="entry name" value="WYL_dom"/>
</dbReference>
<dbReference type="InterPro" id="IPR051534">
    <property type="entry name" value="CBASS_pafABC_assoc_protein"/>
</dbReference>
<protein>
    <submittedName>
        <fullName evidence="4">YafY family transcriptional regulator</fullName>
    </submittedName>
</protein>
<gene>
    <name evidence="4" type="ORF">G5B42_09565</name>
</gene>
<evidence type="ECO:0000259" key="2">
    <source>
        <dbReference type="Pfam" id="PF13280"/>
    </source>
</evidence>
<organism evidence="4 5">
    <name type="scientific">Capillibacterium thermochitinicola</name>
    <dbReference type="NCBI Taxonomy" id="2699427"/>
    <lineage>
        <taxon>Bacteria</taxon>
        <taxon>Bacillati</taxon>
        <taxon>Bacillota</taxon>
        <taxon>Capillibacterium</taxon>
    </lineage>
</organism>
<keyword evidence="5" id="KW-1185">Reference proteome</keyword>
<dbReference type="InterPro" id="IPR013196">
    <property type="entry name" value="HTH_11"/>
</dbReference>
<name>A0A8J6I2I5_9FIRM</name>
<evidence type="ECO:0000313" key="4">
    <source>
        <dbReference type="EMBL" id="MBA2133778.1"/>
    </source>
</evidence>
<dbReference type="PROSITE" id="PS52050">
    <property type="entry name" value="WYL"/>
    <property type="match status" value="1"/>
</dbReference>
<dbReference type="Gene3D" id="1.10.10.10">
    <property type="entry name" value="Winged helix-like DNA-binding domain superfamily/Winged helix DNA-binding domain"/>
    <property type="match status" value="1"/>
</dbReference>
<dbReference type="PANTHER" id="PTHR34580">
    <property type="match status" value="1"/>
</dbReference>
<sequence>MSRKDRLSRLLEMFFIIQAVPGLSASELAERCGVSIRQCYRDLRTLEEGGVPIYNERGYRILKGSVLKDISFTLEEAMALIYGLKLIEQQNGLLETSCQALEKLMNRLPKGLRNKLGSIEERVEIDITPAADYSNKGPLFKAINTAIQEQKILEIDYYSFSRDTVTTRKVNPYKLVFKDGFWYLVGYCHHRDKVRVFRVDRIRCFSLTSEKFALPTDFDFEKYMGAAWQMERGEEFYFKVRFFGEAARFIRETTFHPSQQLIEEPEGTVLFTARAGGMRSVLRWVLSFGDKAEVLEPQTLRYMMAEVMAAGVKRYRGKRFHRSMQKKEKAELSND</sequence>
<dbReference type="RefSeq" id="WP_181340248.1">
    <property type="nucleotide sequence ID" value="NZ_JAAKDE010000020.1"/>
</dbReference>
<dbReference type="InterPro" id="IPR036390">
    <property type="entry name" value="WH_DNA-bd_sf"/>
</dbReference>
<dbReference type="InterPro" id="IPR028349">
    <property type="entry name" value="PafC-like"/>
</dbReference>
<dbReference type="Pfam" id="PF08279">
    <property type="entry name" value="HTH_11"/>
    <property type="match status" value="1"/>
</dbReference>
<dbReference type="Pfam" id="PF13280">
    <property type="entry name" value="WYL"/>
    <property type="match status" value="1"/>
</dbReference>
<dbReference type="PANTHER" id="PTHR34580:SF1">
    <property type="entry name" value="PROTEIN PAFC"/>
    <property type="match status" value="1"/>
</dbReference>
<dbReference type="SUPFAM" id="SSF46785">
    <property type="entry name" value="Winged helix' DNA-binding domain"/>
    <property type="match status" value="1"/>
</dbReference>
<accession>A0A8J6I2I5</accession>
<dbReference type="InterPro" id="IPR036388">
    <property type="entry name" value="WH-like_DNA-bd_sf"/>
</dbReference>
<feature type="domain" description="WCX" evidence="3">
    <location>
        <begin position="238"/>
        <end position="309"/>
    </location>
</feature>
<feature type="domain" description="WYL" evidence="2">
    <location>
        <begin position="139"/>
        <end position="203"/>
    </location>
</feature>
<dbReference type="EMBL" id="JAAKDE010000020">
    <property type="protein sequence ID" value="MBA2133778.1"/>
    <property type="molecule type" value="Genomic_DNA"/>
</dbReference>